<evidence type="ECO:0000313" key="4">
    <source>
        <dbReference type="EMBL" id="KAI5609589.1"/>
    </source>
</evidence>
<comment type="caution">
    <text evidence="4">The sequence shown here is derived from an EMBL/GenBank/DDBJ whole genome shotgun (WGS) entry which is preliminary data.</text>
</comment>
<feature type="compositionally biased region" description="Polar residues" evidence="2">
    <location>
        <begin position="171"/>
        <end position="181"/>
    </location>
</feature>
<evidence type="ECO:0000256" key="2">
    <source>
        <dbReference type="SAM" id="MobiDB-lite"/>
    </source>
</evidence>
<sequence>MSAEDCFSYVVPNEKHRRARNWTDSEMKGLLYIWEEYVTELKKAKRNAKIYEMMAKRLYDLTGEHRHREEIKMKITNMTFQYRQVKMKHTANGGGGAPDWPYYKAIERILSKIPEQNHMSPLDPQLTGASTSQPETSVPQPGTPVIGFIPEYTGSSEEREVKEEDDDGTEISVSSFESRSQPMKRQRLSHTTSLRRRKLRVMEAMLKEQRKMNRAVEDTCREVRRVMHQQNFLQVQSLQLQERMMNLLEKMIPSTSHLTNTHT</sequence>
<dbReference type="FunFam" id="1.10.10.60:FF:000135">
    <property type="entry name" value="Myb/SANT-like DNA-binding domain containing 1"/>
    <property type="match status" value="1"/>
</dbReference>
<evidence type="ECO:0000259" key="3">
    <source>
        <dbReference type="Pfam" id="PF13837"/>
    </source>
</evidence>
<keyword evidence="5" id="KW-1185">Reference proteome</keyword>
<feature type="domain" description="Myb/SANT-like DNA-binding" evidence="3">
    <location>
        <begin position="20"/>
        <end position="109"/>
    </location>
</feature>
<dbReference type="InterPro" id="IPR026095">
    <property type="entry name" value="Myb/SANT-like_DNA-bd_dom_prot"/>
</dbReference>
<dbReference type="GO" id="GO:0016604">
    <property type="term" value="C:nuclear body"/>
    <property type="evidence" value="ECO:0007669"/>
    <property type="project" value="TreeGrafter"/>
</dbReference>
<proteinExistence type="predicted"/>
<reference evidence="4" key="1">
    <citation type="submission" date="2018-07" db="EMBL/GenBank/DDBJ databases">
        <title>Comparative genomics of catfishes provides insights into carnivory and benthic adaptation.</title>
        <authorList>
            <person name="Zhang Y."/>
            <person name="Wang D."/>
            <person name="Peng Z."/>
            <person name="Zheng S."/>
            <person name="Shao F."/>
            <person name="Tao W."/>
        </authorList>
    </citation>
    <scope>NUCLEOTIDE SEQUENCE</scope>
    <source>
        <strain evidence="4">Chongqing</strain>
    </source>
</reference>
<evidence type="ECO:0000313" key="5">
    <source>
        <dbReference type="Proteomes" id="UP001205998"/>
    </source>
</evidence>
<dbReference type="Pfam" id="PF13837">
    <property type="entry name" value="Myb_DNA-bind_4"/>
    <property type="match status" value="1"/>
</dbReference>
<accession>A0AAD5A435</accession>
<dbReference type="Proteomes" id="UP001205998">
    <property type="component" value="Unassembled WGS sequence"/>
</dbReference>
<evidence type="ECO:0000256" key="1">
    <source>
        <dbReference type="ARBA" id="ARBA00070622"/>
    </source>
</evidence>
<feature type="region of interest" description="Disordered" evidence="2">
    <location>
        <begin position="117"/>
        <end position="192"/>
    </location>
</feature>
<dbReference type="EMBL" id="MU576718">
    <property type="protein sequence ID" value="KAI5609589.1"/>
    <property type="molecule type" value="Genomic_DNA"/>
</dbReference>
<feature type="compositionally biased region" description="Polar residues" evidence="2">
    <location>
        <begin position="127"/>
        <end position="140"/>
    </location>
</feature>
<dbReference type="Gene3D" id="1.10.10.60">
    <property type="entry name" value="Homeodomain-like"/>
    <property type="match status" value="1"/>
</dbReference>
<name>A0AAD5A435_SILAS</name>
<dbReference type="AlphaFoldDB" id="A0AAD5A435"/>
<feature type="compositionally biased region" description="Basic residues" evidence="2">
    <location>
        <begin position="182"/>
        <end position="192"/>
    </location>
</feature>
<organism evidence="4 5">
    <name type="scientific">Silurus asotus</name>
    <name type="common">Amur catfish</name>
    <name type="synonym">Parasilurus asotus</name>
    <dbReference type="NCBI Taxonomy" id="30991"/>
    <lineage>
        <taxon>Eukaryota</taxon>
        <taxon>Metazoa</taxon>
        <taxon>Chordata</taxon>
        <taxon>Craniata</taxon>
        <taxon>Vertebrata</taxon>
        <taxon>Euteleostomi</taxon>
        <taxon>Actinopterygii</taxon>
        <taxon>Neopterygii</taxon>
        <taxon>Teleostei</taxon>
        <taxon>Ostariophysi</taxon>
        <taxon>Siluriformes</taxon>
        <taxon>Siluridae</taxon>
        <taxon>Silurus</taxon>
    </lineage>
</organism>
<protein>
    <recommendedName>
        <fullName evidence="1">Myb/SANT-like DNA-binding domain-containing protein 1</fullName>
    </recommendedName>
</protein>
<dbReference type="InterPro" id="IPR044822">
    <property type="entry name" value="Myb_DNA-bind_4"/>
</dbReference>
<gene>
    <name evidence="4" type="ORF">C0J50_9427</name>
</gene>
<keyword evidence="4" id="KW-0238">DNA-binding</keyword>
<dbReference type="PANTHER" id="PTHR22666:SF3">
    <property type="entry name" value="MYB_SANT-LIKE DNA-BINDING DOMAIN-CONTAINING PROTEIN 1"/>
    <property type="match status" value="1"/>
</dbReference>
<dbReference type="GO" id="GO:0045893">
    <property type="term" value="P:positive regulation of DNA-templated transcription"/>
    <property type="evidence" value="ECO:0007669"/>
    <property type="project" value="TreeGrafter"/>
</dbReference>
<dbReference type="PANTHER" id="PTHR22666">
    <property type="entry name" value="MYB_SANT-LIKE DNA-BINDING DOMAIN-CONTAINING PROTEIN 1"/>
    <property type="match status" value="1"/>
</dbReference>
<dbReference type="GO" id="GO:0003677">
    <property type="term" value="F:DNA binding"/>
    <property type="evidence" value="ECO:0007669"/>
    <property type="project" value="UniProtKB-KW"/>
</dbReference>